<proteinExistence type="predicted"/>
<comment type="caution">
    <text evidence="1">The sequence shown here is derived from an EMBL/GenBank/DDBJ whole genome shotgun (WGS) entry which is preliminary data.</text>
</comment>
<dbReference type="InterPro" id="IPR011256">
    <property type="entry name" value="Reg_factor_effector_dom_sf"/>
</dbReference>
<dbReference type="AlphaFoldDB" id="A0A317KXW8"/>
<dbReference type="EMBL" id="QGTD01000009">
    <property type="protein sequence ID" value="PWU68173.1"/>
    <property type="molecule type" value="Genomic_DNA"/>
</dbReference>
<organism evidence="1 2">
    <name type="scientific">Gracilibacillus dipsosauri</name>
    <dbReference type="NCBI Taxonomy" id="178340"/>
    <lineage>
        <taxon>Bacteria</taxon>
        <taxon>Bacillati</taxon>
        <taxon>Bacillota</taxon>
        <taxon>Bacilli</taxon>
        <taxon>Bacillales</taxon>
        <taxon>Bacillaceae</taxon>
        <taxon>Gracilibacillus</taxon>
    </lineage>
</organism>
<name>A0A317KXW8_9BACI</name>
<protein>
    <submittedName>
        <fullName evidence="1">Uncharacterized protein</fullName>
    </submittedName>
</protein>
<dbReference type="Proteomes" id="UP000245624">
    <property type="component" value="Unassembled WGS sequence"/>
</dbReference>
<accession>A0A317KXW8</accession>
<reference evidence="1 2" key="1">
    <citation type="submission" date="2018-05" db="EMBL/GenBank/DDBJ databases">
        <title>Genomic analysis of Gracilibacillus dipsosauri DD1 reveals novel features of a salt-tolerant amylase.</title>
        <authorList>
            <person name="Deutch C.E."/>
            <person name="Yang S."/>
        </authorList>
    </citation>
    <scope>NUCLEOTIDE SEQUENCE [LARGE SCALE GENOMIC DNA]</scope>
    <source>
        <strain evidence="1 2">DD1</strain>
    </source>
</reference>
<evidence type="ECO:0000313" key="1">
    <source>
        <dbReference type="EMBL" id="PWU68173.1"/>
    </source>
</evidence>
<dbReference type="SUPFAM" id="SSF55136">
    <property type="entry name" value="Probable bacterial effector-binding domain"/>
    <property type="match status" value="1"/>
</dbReference>
<keyword evidence="2" id="KW-1185">Reference proteome</keyword>
<dbReference type="Gene3D" id="3.20.80.10">
    <property type="entry name" value="Regulatory factor, effector binding domain"/>
    <property type="match status" value="1"/>
</dbReference>
<evidence type="ECO:0000313" key="2">
    <source>
        <dbReference type="Proteomes" id="UP000245624"/>
    </source>
</evidence>
<gene>
    <name evidence="1" type="ORF">DLJ74_12140</name>
</gene>
<sequence length="134" mass="15669">MVLIKWIKPKKLASTLKMVLIKWIKPKKLASTLKMVLIKWIKPKKLALRSKMALIKRIMQNMRKQIFSECFPSTGYKHAGTPEFELYPSKDPHIPDLYSEISIPLNKIIFSTTFGNRECLQEKLKEIHFVSVLQ</sequence>